<gene>
    <name evidence="2" type="ORF">PBAH0796_LOCUS22033</name>
</gene>
<protein>
    <submittedName>
        <fullName evidence="2">Uncharacterized protein</fullName>
    </submittedName>
</protein>
<keyword evidence="1" id="KW-0732">Signal</keyword>
<evidence type="ECO:0000313" key="2">
    <source>
        <dbReference type="EMBL" id="CAD8374829.1"/>
    </source>
</evidence>
<accession>A0A7S0AWN6</accession>
<dbReference type="EMBL" id="HBEG01036043">
    <property type="protein sequence ID" value="CAD8374829.1"/>
    <property type="molecule type" value="Transcribed_RNA"/>
</dbReference>
<proteinExistence type="predicted"/>
<organism evidence="2">
    <name type="scientific">Pyrodinium bahamense</name>
    <dbReference type="NCBI Taxonomy" id="73915"/>
    <lineage>
        <taxon>Eukaryota</taxon>
        <taxon>Sar</taxon>
        <taxon>Alveolata</taxon>
        <taxon>Dinophyceae</taxon>
        <taxon>Gonyaulacales</taxon>
        <taxon>Pyrocystaceae</taxon>
        <taxon>Pyrodinium</taxon>
    </lineage>
</organism>
<evidence type="ECO:0000256" key="1">
    <source>
        <dbReference type="SAM" id="SignalP"/>
    </source>
</evidence>
<feature type="chain" id="PRO_5031109376" evidence="1">
    <location>
        <begin position="19"/>
        <end position="138"/>
    </location>
</feature>
<dbReference type="AlphaFoldDB" id="A0A7S0AWN6"/>
<feature type="signal peptide" evidence="1">
    <location>
        <begin position="1"/>
        <end position="18"/>
    </location>
</feature>
<sequence>MMRHVSLLVATMALTTAAQAPEDAAVAAAFIEDDACRVSGSCAVELLQLKGMPAAGGAAPGDARQAAVAGPVTLDQTDAPNQAVAGAAPQEGEVEDLEVDAAGRRCVSWGRGGCIRWGFVGGRRTCVGGYKRVCVRWR</sequence>
<name>A0A7S0AWN6_9DINO</name>
<reference evidence="2" key="1">
    <citation type="submission" date="2021-01" db="EMBL/GenBank/DDBJ databases">
        <authorList>
            <person name="Corre E."/>
            <person name="Pelletier E."/>
            <person name="Niang G."/>
            <person name="Scheremetjew M."/>
            <person name="Finn R."/>
            <person name="Kale V."/>
            <person name="Holt S."/>
            <person name="Cochrane G."/>
            <person name="Meng A."/>
            <person name="Brown T."/>
            <person name="Cohen L."/>
        </authorList>
    </citation>
    <scope>NUCLEOTIDE SEQUENCE</scope>
    <source>
        <strain evidence="2">Pbaha01</strain>
    </source>
</reference>